<proteinExistence type="predicted"/>
<organism evidence="1 2">
    <name type="scientific">Durusdinium trenchii</name>
    <dbReference type="NCBI Taxonomy" id="1381693"/>
    <lineage>
        <taxon>Eukaryota</taxon>
        <taxon>Sar</taxon>
        <taxon>Alveolata</taxon>
        <taxon>Dinophyceae</taxon>
        <taxon>Suessiales</taxon>
        <taxon>Symbiodiniaceae</taxon>
        <taxon>Durusdinium</taxon>
    </lineage>
</organism>
<dbReference type="Proteomes" id="UP001642484">
    <property type="component" value="Unassembled WGS sequence"/>
</dbReference>
<comment type="caution">
    <text evidence="1">The sequence shown here is derived from an EMBL/GenBank/DDBJ whole genome shotgun (WGS) entry which is preliminary data.</text>
</comment>
<dbReference type="EMBL" id="CAXAMN010023506">
    <property type="protein sequence ID" value="CAK9078148.1"/>
    <property type="molecule type" value="Genomic_DNA"/>
</dbReference>
<name>A0ABP0PQ45_9DINO</name>
<keyword evidence="2" id="KW-1185">Reference proteome</keyword>
<gene>
    <name evidence="1" type="ORF">CCMP2556_LOCUS38508</name>
</gene>
<protein>
    <submittedName>
        <fullName evidence="1">Uncharacterized protein</fullName>
    </submittedName>
</protein>
<reference evidence="1 2" key="1">
    <citation type="submission" date="2024-02" db="EMBL/GenBank/DDBJ databases">
        <authorList>
            <person name="Chen Y."/>
            <person name="Shah S."/>
            <person name="Dougan E. K."/>
            <person name="Thang M."/>
            <person name="Chan C."/>
        </authorList>
    </citation>
    <scope>NUCLEOTIDE SEQUENCE [LARGE SCALE GENOMIC DNA]</scope>
</reference>
<evidence type="ECO:0000313" key="1">
    <source>
        <dbReference type="EMBL" id="CAK9078148.1"/>
    </source>
</evidence>
<sequence>MSDIRIKLKAVNIFSVLDTATMLAVSLGFQLKASSLLPPLHATAIAMRKVTAIAAAMVASAAELSSLRLGHGGHDHFGGHEMERSFLMYAELPMGEEALKARGWHKHGSECDPALGYAWTEKAEGNTKSTPLVLYTTQGGQPSGVGITVVGYNGHPPLPEEQQKWATATPLTPNNIEEQVAHLDVAFRYGSILCSGETEEAVVGTTLIVNPTSEGNSKTIPLTEQGVKEQGWHRGSCFDGMGWHWFLDTKQDKPPSGMSWMAQNLFPVVAMYHEGQMNAIFFAAHLSQVSVPFLATNEWDPAGLDSGKMCKNTCDKDCNFTGMVDTFSTAHIYFRDHKEVSCPSELQCSIQFPIRAACCDTAQDGTVVV</sequence>
<evidence type="ECO:0000313" key="2">
    <source>
        <dbReference type="Proteomes" id="UP001642484"/>
    </source>
</evidence>
<accession>A0ABP0PQ45</accession>